<dbReference type="GO" id="GO:0006308">
    <property type="term" value="P:DNA catabolic process"/>
    <property type="evidence" value="ECO:0007669"/>
    <property type="project" value="TreeGrafter"/>
</dbReference>
<keyword evidence="3" id="KW-0479">Metal-binding</keyword>
<dbReference type="OrthoDB" id="7692185at2759"/>
<keyword evidence="5" id="KW-0269">Exonuclease</keyword>
<keyword evidence="2" id="KW-0540">Nuclease</keyword>
<evidence type="ECO:0000313" key="9">
    <source>
        <dbReference type="EnsemblMetazoa" id="XP_031781787"/>
    </source>
</evidence>
<dbReference type="RefSeq" id="XP_031781787.1">
    <property type="nucleotide sequence ID" value="XM_031925927.1"/>
</dbReference>
<dbReference type="InterPro" id="IPR012337">
    <property type="entry name" value="RNaseH-like_sf"/>
</dbReference>
<dbReference type="Pfam" id="PF20700">
    <property type="entry name" value="Mutator"/>
    <property type="match status" value="1"/>
</dbReference>
<dbReference type="GO" id="GO:0005737">
    <property type="term" value="C:cytoplasm"/>
    <property type="evidence" value="ECO:0007669"/>
    <property type="project" value="TreeGrafter"/>
</dbReference>
<keyword evidence="6" id="KW-0460">Magnesium</keyword>
<sequence length="446" mass="50849">MNRHVDLATSGKELWCTDCDLPISLKDVSHEKKYGVASILQVECMRCHGFNFSSRREFTNQFSRMIDNGLGETHVNGLLASANFLTISFTFLKKTERRLGLAIEEVAKESCLESIQLEKKETLAAIQNEDTKIKEMLRKLQKLYEALFCLLLEITHSVEIGALRKIALMSQSNESVNHMIVSKNPKSRHYSASDSLNFRVAAAVCQKNIGGNYYSNFRQKLKVVPAPLSEKFRKNKDNKREKNKILNKTIVQKKRRLQLKEQRETKNSVNSRKEGVTYESGVALVDVSAVLPQRLPEIGNCALESLNEFKVVIFDLETTGLSKNYEIYQIAPCTDEDSFNAYVIPSKNISKKTYEITGLQLIDGDLYYEDKRVEAFSARVACTNFLTYLNSFKCPIILLAHNGFSFDMPKIINLSTDLGLMEEFKSAVQRILTDRKKEKKSLQYKL</sequence>
<evidence type="ECO:0000256" key="7">
    <source>
        <dbReference type="SAM" id="Coils"/>
    </source>
</evidence>
<organism evidence="9 10">
    <name type="scientific">Nasonia vitripennis</name>
    <name type="common">Parasitic wasp</name>
    <dbReference type="NCBI Taxonomy" id="7425"/>
    <lineage>
        <taxon>Eukaryota</taxon>
        <taxon>Metazoa</taxon>
        <taxon>Ecdysozoa</taxon>
        <taxon>Arthropoda</taxon>
        <taxon>Hexapoda</taxon>
        <taxon>Insecta</taxon>
        <taxon>Pterygota</taxon>
        <taxon>Neoptera</taxon>
        <taxon>Endopterygota</taxon>
        <taxon>Hymenoptera</taxon>
        <taxon>Apocrita</taxon>
        <taxon>Proctotrupomorpha</taxon>
        <taxon>Chalcidoidea</taxon>
        <taxon>Pteromalidae</taxon>
        <taxon>Pteromalinae</taxon>
        <taxon>Nasonia</taxon>
    </lineage>
</organism>
<protein>
    <recommendedName>
        <fullName evidence="8">Mutator-like transposase domain-containing protein</fullName>
    </recommendedName>
</protein>
<dbReference type="KEGG" id="nvi:116416711"/>
<evidence type="ECO:0000259" key="8">
    <source>
        <dbReference type="Pfam" id="PF20700"/>
    </source>
</evidence>
<dbReference type="GO" id="GO:0008296">
    <property type="term" value="F:3'-5'-DNA exonuclease activity"/>
    <property type="evidence" value="ECO:0007669"/>
    <property type="project" value="TreeGrafter"/>
</dbReference>
<dbReference type="InterPro" id="IPR040393">
    <property type="entry name" value="TREX1/2"/>
</dbReference>
<dbReference type="InParanoid" id="A0A7M7Q735"/>
<dbReference type="InterPro" id="IPR049012">
    <property type="entry name" value="Mutator_transp_dom"/>
</dbReference>
<dbReference type="Gene3D" id="3.30.420.10">
    <property type="entry name" value="Ribonuclease H-like superfamily/Ribonuclease H"/>
    <property type="match status" value="1"/>
</dbReference>
<dbReference type="GO" id="GO:0046872">
    <property type="term" value="F:metal ion binding"/>
    <property type="evidence" value="ECO:0007669"/>
    <property type="project" value="UniProtKB-KW"/>
</dbReference>
<dbReference type="SMR" id="A0A7M7Q735"/>
<comment type="cofactor">
    <cofactor evidence="1">
        <name>Mg(2+)</name>
        <dbReference type="ChEBI" id="CHEBI:18420"/>
    </cofactor>
</comment>
<dbReference type="Proteomes" id="UP000002358">
    <property type="component" value="Unassembled WGS sequence"/>
</dbReference>
<evidence type="ECO:0000256" key="4">
    <source>
        <dbReference type="ARBA" id="ARBA00022801"/>
    </source>
</evidence>
<name>A0A7M7Q735_NASVI</name>
<keyword evidence="10" id="KW-1185">Reference proteome</keyword>
<proteinExistence type="predicted"/>
<dbReference type="GeneID" id="116416711"/>
<feature type="domain" description="Mutator-like transposase" evidence="8">
    <location>
        <begin position="17"/>
        <end position="120"/>
    </location>
</feature>
<feature type="coiled-coil region" evidence="7">
    <location>
        <begin position="236"/>
        <end position="263"/>
    </location>
</feature>
<keyword evidence="7" id="KW-0175">Coiled coil</keyword>
<evidence type="ECO:0000256" key="2">
    <source>
        <dbReference type="ARBA" id="ARBA00022722"/>
    </source>
</evidence>
<reference evidence="9" key="1">
    <citation type="submission" date="2021-01" db="UniProtKB">
        <authorList>
            <consortium name="EnsemblMetazoa"/>
        </authorList>
    </citation>
    <scope>IDENTIFICATION</scope>
</reference>
<dbReference type="SUPFAM" id="SSF53098">
    <property type="entry name" value="Ribonuclease H-like"/>
    <property type="match status" value="1"/>
</dbReference>
<dbReference type="PANTHER" id="PTHR13058">
    <property type="entry name" value="THREE PRIME REPAIR EXONUCLEASE 1, 2"/>
    <property type="match status" value="1"/>
</dbReference>
<dbReference type="EnsemblMetazoa" id="XM_031925927">
    <property type="protein sequence ID" value="XP_031781787"/>
    <property type="gene ID" value="LOC116416711"/>
</dbReference>
<evidence type="ECO:0000313" key="10">
    <source>
        <dbReference type="Proteomes" id="UP000002358"/>
    </source>
</evidence>
<evidence type="ECO:0000256" key="6">
    <source>
        <dbReference type="ARBA" id="ARBA00022842"/>
    </source>
</evidence>
<evidence type="ECO:0000256" key="3">
    <source>
        <dbReference type="ARBA" id="ARBA00022723"/>
    </source>
</evidence>
<evidence type="ECO:0000256" key="5">
    <source>
        <dbReference type="ARBA" id="ARBA00022839"/>
    </source>
</evidence>
<dbReference type="GO" id="GO:0003676">
    <property type="term" value="F:nucleic acid binding"/>
    <property type="evidence" value="ECO:0007669"/>
    <property type="project" value="InterPro"/>
</dbReference>
<keyword evidence="4" id="KW-0378">Hydrolase</keyword>
<dbReference type="PANTHER" id="PTHR13058:SF19">
    <property type="entry name" value="LD40940P"/>
    <property type="match status" value="1"/>
</dbReference>
<dbReference type="AlphaFoldDB" id="A0A7M7Q735"/>
<evidence type="ECO:0000256" key="1">
    <source>
        <dbReference type="ARBA" id="ARBA00001946"/>
    </source>
</evidence>
<accession>A0A7M7Q735</accession>
<dbReference type="InterPro" id="IPR036397">
    <property type="entry name" value="RNaseH_sf"/>
</dbReference>